<keyword evidence="3" id="KW-1185">Reference proteome</keyword>
<dbReference type="Gene3D" id="1.10.30.50">
    <property type="match status" value="1"/>
</dbReference>
<proteinExistence type="predicted"/>
<dbReference type="InterPro" id="IPR029471">
    <property type="entry name" value="HNH_5"/>
</dbReference>
<dbReference type="SMART" id="SM00507">
    <property type="entry name" value="HNHc"/>
    <property type="match status" value="1"/>
</dbReference>
<evidence type="ECO:0000313" key="2">
    <source>
        <dbReference type="EMBL" id="VEP16626.1"/>
    </source>
</evidence>
<dbReference type="InterPro" id="IPR003615">
    <property type="entry name" value="HNH_nuc"/>
</dbReference>
<evidence type="ECO:0000259" key="1">
    <source>
        <dbReference type="SMART" id="SM00507"/>
    </source>
</evidence>
<organism evidence="2 3">
    <name type="scientific">Hyella patelloides LEGE 07179</name>
    <dbReference type="NCBI Taxonomy" id="945734"/>
    <lineage>
        <taxon>Bacteria</taxon>
        <taxon>Bacillati</taxon>
        <taxon>Cyanobacteriota</taxon>
        <taxon>Cyanophyceae</taxon>
        <taxon>Pleurocapsales</taxon>
        <taxon>Hyellaceae</taxon>
        <taxon>Hyella</taxon>
    </lineage>
</organism>
<dbReference type="CDD" id="cd00085">
    <property type="entry name" value="HNHc"/>
    <property type="match status" value="1"/>
</dbReference>
<dbReference type="InterPro" id="IPR052892">
    <property type="entry name" value="NA-targeting_endonuclease"/>
</dbReference>
<dbReference type="Pfam" id="PF14279">
    <property type="entry name" value="HNH_5"/>
    <property type="match status" value="1"/>
</dbReference>
<name>A0A563VYX8_9CYAN</name>
<dbReference type="PANTHER" id="PTHR33877:SF1">
    <property type="entry name" value="TYPE IV METHYL-DIRECTED RESTRICTION ENZYME ECOKMCRA"/>
    <property type="match status" value="1"/>
</dbReference>
<dbReference type="EMBL" id="CAACVJ010000418">
    <property type="protein sequence ID" value="VEP16626.1"/>
    <property type="molecule type" value="Genomic_DNA"/>
</dbReference>
<protein>
    <submittedName>
        <fullName evidence="2">HNH endonuclease</fullName>
    </submittedName>
</protein>
<dbReference type="GO" id="GO:0004519">
    <property type="term" value="F:endonuclease activity"/>
    <property type="evidence" value="ECO:0007669"/>
    <property type="project" value="UniProtKB-KW"/>
</dbReference>
<dbReference type="PANTHER" id="PTHR33877">
    <property type="entry name" value="SLL1193 PROTEIN"/>
    <property type="match status" value="1"/>
</dbReference>
<keyword evidence="2" id="KW-0255">Endonuclease</keyword>
<dbReference type="Proteomes" id="UP000320055">
    <property type="component" value="Unassembled WGS sequence"/>
</dbReference>
<reference evidence="2 3" key="1">
    <citation type="submission" date="2019-01" db="EMBL/GenBank/DDBJ databases">
        <authorList>
            <person name="Brito A."/>
        </authorList>
    </citation>
    <scope>NUCLEOTIDE SEQUENCE [LARGE SCALE GENOMIC DNA]</scope>
    <source>
        <strain evidence="2">1</strain>
    </source>
</reference>
<evidence type="ECO:0000313" key="3">
    <source>
        <dbReference type="Proteomes" id="UP000320055"/>
    </source>
</evidence>
<gene>
    <name evidence="2" type="ORF">H1P_4750002</name>
</gene>
<sequence length="89" mass="10362">MGNAHPTKIMPKTPRIKIPQSVRKYVYQRDNYQCQSCGKTKQETKLNIDHIIPLATGGSNDISNLQTLCSQCNQVKKHHFDSRFKRRYQ</sequence>
<dbReference type="AlphaFoldDB" id="A0A563VYX8"/>
<keyword evidence="2" id="KW-0378">Hydrolase</keyword>
<keyword evidence="2" id="KW-0540">Nuclease</keyword>
<accession>A0A563VYX8</accession>
<feature type="domain" description="HNH nuclease" evidence="1">
    <location>
        <begin position="21"/>
        <end position="74"/>
    </location>
</feature>